<feature type="compositionally biased region" description="Polar residues" evidence="1">
    <location>
        <begin position="105"/>
        <end position="128"/>
    </location>
</feature>
<protein>
    <submittedName>
        <fullName evidence="2">Uncharacterized protein</fullName>
    </submittedName>
</protein>
<dbReference type="RefSeq" id="XP_009833068.1">
    <property type="nucleotide sequence ID" value="XM_009834766.1"/>
</dbReference>
<sequence>MPHRPFRRDGEALSRWENEIDEFDSGGHLDQLDRITLDWSQPQVHRSGDCSAGHRRMREKKQSTTPRRLSPQQGDNGLPPRIVVVVQASKPPASKPAPLTPVAVSLTSPRDQMSKVSPPQQRRQTVQDRWQPPSPRLAHSSPHVVPPPSVLVSLPRGAAGVFDAPLRPSRKPPQHPSSHTSNPPTTTTQHLLRVWPLTV</sequence>
<dbReference type="EMBL" id="KI913133">
    <property type="protein sequence ID" value="ETV77281.1"/>
    <property type="molecule type" value="Genomic_DNA"/>
</dbReference>
<evidence type="ECO:0000313" key="2">
    <source>
        <dbReference type="EMBL" id="ETV77281.1"/>
    </source>
</evidence>
<accession>W4GDC4</accession>
<name>W4GDC4_APHAT</name>
<dbReference type="VEuPathDB" id="FungiDB:H257_08730"/>
<feature type="compositionally biased region" description="Low complexity" evidence="1">
    <location>
        <begin position="176"/>
        <end position="190"/>
    </location>
</feature>
<feature type="region of interest" description="Disordered" evidence="1">
    <location>
        <begin position="40"/>
        <end position="199"/>
    </location>
</feature>
<organism evidence="2">
    <name type="scientific">Aphanomyces astaci</name>
    <name type="common">Crayfish plague agent</name>
    <dbReference type="NCBI Taxonomy" id="112090"/>
    <lineage>
        <taxon>Eukaryota</taxon>
        <taxon>Sar</taxon>
        <taxon>Stramenopiles</taxon>
        <taxon>Oomycota</taxon>
        <taxon>Saprolegniomycetes</taxon>
        <taxon>Saprolegniales</taxon>
        <taxon>Verrucalvaceae</taxon>
        <taxon>Aphanomyces</taxon>
    </lineage>
</organism>
<dbReference type="GeneID" id="20810726"/>
<gene>
    <name evidence="2" type="ORF">H257_08730</name>
</gene>
<dbReference type="AlphaFoldDB" id="W4GDC4"/>
<reference evidence="2" key="1">
    <citation type="submission" date="2013-12" db="EMBL/GenBank/DDBJ databases">
        <title>The Genome Sequence of Aphanomyces astaci APO3.</title>
        <authorList>
            <consortium name="The Broad Institute Genomics Platform"/>
            <person name="Russ C."/>
            <person name="Tyler B."/>
            <person name="van West P."/>
            <person name="Dieguez-Uribeondo J."/>
            <person name="Young S.K."/>
            <person name="Zeng Q."/>
            <person name="Gargeya S."/>
            <person name="Fitzgerald M."/>
            <person name="Abouelleil A."/>
            <person name="Alvarado L."/>
            <person name="Chapman S.B."/>
            <person name="Gainer-Dewar J."/>
            <person name="Goldberg J."/>
            <person name="Griggs A."/>
            <person name="Gujja S."/>
            <person name="Hansen M."/>
            <person name="Howarth C."/>
            <person name="Imamovic A."/>
            <person name="Ireland A."/>
            <person name="Larimer J."/>
            <person name="McCowan C."/>
            <person name="Murphy C."/>
            <person name="Pearson M."/>
            <person name="Poon T.W."/>
            <person name="Priest M."/>
            <person name="Roberts A."/>
            <person name="Saif S."/>
            <person name="Shea T."/>
            <person name="Sykes S."/>
            <person name="Wortman J."/>
            <person name="Nusbaum C."/>
            <person name="Birren B."/>
        </authorList>
    </citation>
    <scope>NUCLEOTIDE SEQUENCE [LARGE SCALE GENOMIC DNA]</scope>
    <source>
        <strain evidence="2">APO3</strain>
    </source>
</reference>
<feature type="compositionally biased region" description="Polar residues" evidence="1">
    <location>
        <begin position="63"/>
        <end position="75"/>
    </location>
</feature>
<evidence type="ECO:0000256" key="1">
    <source>
        <dbReference type="SAM" id="MobiDB-lite"/>
    </source>
</evidence>
<proteinExistence type="predicted"/>